<evidence type="ECO:0000256" key="8">
    <source>
        <dbReference type="ARBA" id="ARBA00023139"/>
    </source>
</evidence>
<evidence type="ECO:0000256" key="2">
    <source>
        <dbReference type="ARBA" id="ARBA00004193"/>
    </source>
</evidence>
<evidence type="ECO:0000256" key="1">
    <source>
        <dbReference type="ARBA" id="ARBA00002841"/>
    </source>
</evidence>
<evidence type="ECO:0000256" key="4">
    <source>
        <dbReference type="ARBA" id="ARBA00011529"/>
    </source>
</evidence>
<keyword evidence="10" id="KW-1003">Cell membrane</keyword>
<keyword evidence="9 10" id="KW-0449">Lipoprotein</keyword>
<dbReference type="Pfam" id="PF12849">
    <property type="entry name" value="PBP_like_2"/>
    <property type="match status" value="1"/>
</dbReference>
<dbReference type="GO" id="GO:0005886">
    <property type="term" value="C:plasma membrane"/>
    <property type="evidence" value="ECO:0007669"/>
    <property type="project" value="UniProtKB-SubCell"/>
</dbReference>
<evidence type="ECO:0000313" key="12">
    <source>
        <dbReference type="EMBL" id="QAT63249.1"/>
    </source>
</evidence>
<dbReference type="PANTHER" id="PTHR30570">
    <property type="entry name" value="PERIPLASMIC PHOSPHATE BINDING COMPONENT OF PHOSPHATE ABC TRANSPORTER"/>
    <property type="match status" value="1"/>
</dbReference>
<evidence type="ECO:0000256" key="10">
    <source>
        <dbReference type="RuleBase" id="RU367119"/>
    </source>
</evidence>
<keyword evidence="6 10" id="KW-0592">Phosphate transport</keyword>
<sequence length="289" mass="30883">MKSKSIFAFLCVIILVMGIFTGCGKKDDTAPAGDQTNGESRKILVNGSTSVQPLADELVKKYKEAHPNDVIDIQGGGSGVGIKAAMDGTSDIGMSSRELKDEEKSLKEYKIAIDGIAVIVNPANSVEDLTTEQIRKIYTGEIKDWSEIGGKSGKITVVTREEGSGTRGAFIELTGLEVEENGNKVDKTMAGAITQGSTGAVMTTVAGDESSIGFASFGSVEGSKDLKVLKVDGNECTEDNIYSSTYKLARPFLLVTKEEPTGLAKDFIDFILSEEGQNLIEENNYLKVE</sequence>
<evidence type="ECO:0000313" key="13">
    <source>
        <dbReference type="Proteomes" id="UP000287969"/>
    </source>
</evidence>
<feature type="domain" description="PBP" evidence="11">
    <location>
        <begin position="36"/>
        <end position="275"/>
    </location>
</feature>
<accession>A0A410QH45</accession>
<dbReference type="GO" id="GO:0042301">
    <property type="term" value="F:phosphate ion binding"/>
    <property type="evidence" value="ECO:0007669"/>
    <property type="project" value="UniProtKB-UniRule"/>
</dbReference>
<dbReference type="GO" id="GO:0006817">
    <property type="term" value="P:phosphate ion transport"/>
    <property type="evidence" value="ECO:0007669"/>
    <property type="project" value="UniProtKB-UniRule"/>
</dbReference>
<keyword evidence="10" id="KW-0472">Membrane</keyword>
<dbReference type="AlphaFoldDB" id="A0A410QH45"/>
<comment type="subunit">
    <text evidence="4 10">The complex is composed of two ATP-binding proteins (PstB), two transmembrane proteins (PstC and PstA) and a solute-binding protein (PstS).</text>
</comment>
<dbReference type="Gene3D" id="3.40.190.10">
    <property type="entry name" value="Periplasmic binding protein-like II"/>
    <property type="match status" value="2"/>
</dbReference>
<comment type="function">
    <text evidence="10">Involved in the system for phosphate transport across the cytoplasmic membrane.</text>
</comment>
<keyword evidence="5 10" id="KW-0813">Transport</keyword>
<dbReference type="NCBIfam" id="TIGR02136">
    <property type="entry name" value="ptsS_2"/>
    <property type="match status" value="1"/>
</dbReference>
<dbReference type="RefSeq" id="WP_128753393.1">
    <property type="nucleotide sequence ID" value="NZ_CP035282.1"/>
</dbReference>
<organism evidence="12 13">
    <name type="scientific">Acidilutibacter cellobiosedens</name>
    <dbReference type="NCBI Taxonomy" id="2507161"/>
    <lineage>
        <taxon>Bacteria</taxon>
        <taxon>Bacillati</taxon>
        <taxon>Bacillota</taxon>
        <taxon>Tissierellia</taxon>
        <taxon>Tissierellales</taxon>
        <taxon>Acidilutibacteraceae</taxon>
        <taxon>Acidilutibacter</taxon>
    </lineage>
</organism>
<reference evidence="13" key="1">
    <citation type="submission" date="2019-01" db="EMBL/GenBank/DDBJ databases">
        <title>Draft genomes of a novel of Sporanaerobacter strains.</title>
        <authorList>
            <person name="Ma S."/>
        </authorList>
    </citation>
    <scope>NUCLEOTIDE SEQUENCE [LARGE SCALE GENOMIC DNA]</scope>
    <source>
        <strain evidence="13">NJN-17</strain>
    </source>
</reference>
<evidence type="ECO:0000256" key="9">
    <source>
        <dbReference type="ARBA" id="ARBA00023288"/>
    </source>
</evidence>
<evidence type="ECO:0000256" key="5">
    <source>
        <dbReference type="ARBA" id="ARBA00022448"/>
    </source>
</evidence>
<dbReference type="EMBL" id="CP035282">
    <property type="protein sequence ID" value="QAT63249.1"/>
    <property type="molecule type" value="Genomic_DNA"/>
</dbReference>
<dbReference type="PANTHER" id="PTHR30570:SF1">
    <property type="entry name" value="PHOSPHATE-BINDING PROTEIN PSTS"/>
    <property type="match status" value="1"/>
</dbReference>
<comment type="function">
    <text evidence="1">Part of the ABC transporter complex PstSACB involved in phosphate import.</text>
</comment>
<dbReference type="PROSITE" id="PS51257">
    <property type="entry name" value="PROKAR_LIPOPROTEIN"/>
    <property type="match status" value="1"/>
</dbReference>
<evidence type="ECO:0000256" key="7">
    <source>
        <dbReference type="ARBA" id="ARBA00022729"/>
    </source>
</evidence>
<comment type="similarity">
    <text evidence="3 10">Belongs to the PstS family.</text>
</comment>
<dbReference type="InterPro" id="IPR050811">
    <property type="entry name" value="Phosphate_ABC_transporter"/>
</dbReference>
<keyword evidence="7" id="KW-0732">Signal</keyword>
<proteinExistence type="inferred from homology"/>
<dbReference type="Proteomes" id="UP000287969">
    <property type="component" value="Chromosome"/>
</dbReference>
<dbReference type="InterPro" id="IPR024370">
    <property type="entry name" value="PBP_domain"/>
</dbReference>
<dbReference type="SUPFAM" id="SSF53850">
    <property type="entry name" value="Periplasmic binding protein-like II"/>
    <property type="match status" value="1"/>
</dbReference>
<dbReference type="OrthoDB" id="9790048at2"/>
<evidence type="ECO:0000256" key="6">
    <source>
        <dbReference type="ARBA" id="ARBA00022592"/>
    </source>
</evidence>
<dbReference type="CDD" id="cd13653">
    <property type="entry name" value="PBP2_phosphate_like_1"/>
    <property type="match status" value="1"/>
</dbReference>
<dbReference type="KEGG" id="spoa:EQM13_17615"/>
<name>A0A410QH45_9FIRM</name>
<evidence type="ECO:0000256" key="3">
    <source>
        <dbReference type="ARBA" id="ARBA00008725"/>
    </source>
</evidence>
<protein>
    <recommendedName>
        <fullName evidence="10">Phosphate-binding protein</fullName>
    </recommendedName>
</protein>
<comment type="subcellular location">
    <subcellularLocation>
        <location evidence="2 10">Cell membrane</location>
        <topology evidence="2 10">Lipid-anchor</topology>
    </subcellularLocation>
</comment>
<keyword evidence="8 10" id="KW-0564">Palmitate</keyword>
<gene>
    <name evidence="12" type="ORF">EQM13_17615</name>
</gene>
<keyword evidence="13" id="KW-1185">Reference proteome</keyword>
<evidence type="ECO:0000259" key="11">
    <source>
        <dbReference type="Pfam" id="PF12849"/>
    </source>
</evidence>
<dbReference type="InterPro" id="IPR011862">
    <property type="entry name" value="Phos-bd"/>
</dbReference>